<dbReference type="Gene3D" id="3.40.720.10">
    <property type="entry name" value="Alkaline Phosphatase, subunit A"/>
    <property type="match status" value="1"/>
</dbReference>
<feature type="transmembrane region" description="Helical" evidence="7">
    <location>
        <begin position="266"/>
        <end position="288"/>
    </location>
</feature>
<feature type="transmembrane region" description="Helical" evidence="7">
    <location>
        <begin position="308"/>
        <end position="325"/>
    </location>
</feature>
<feature type="transmembrane region" description="Helical" evidence="7">
    <location>
        <begin position="122"/>
        <end position="139"/>
    </location>
</feature>
<dbReference type="PATRIC" id="fig|1293598.4.peg.1785"/>
<comment type="subcellular location">
    <subcellularLocation>
        <location evidence="1">Cell membrane</location>
        <topology evidence="1">Multi-pass membrane protein</topology>
    </subcellularLocation>
</comment>
<dbReference type="PANTHER" id="PTHR47371">
    <property type="entry name" value="LIPOTEICHOIC ACID SYNTHASE"/>
    <property type="match status" value="1"/>
</dbReference>
<feature type="transmembrane region" description="Helical" evidence="7">
    <location>
        <begin position="198"/>
        <end position="215"/>
    </location>
</feature>
<dbReference type="SUPFAM" id="SSF53649">
    <property type="entry name" value="Alkaline phosphatase-like"/>
    <property type="match status" value="1"/>
</dbReference>
<proteinExistence type="predicted"/>
<dbReference type="GO" id="GO:0005886">
    <property type="term" value="C:plasma membrane"/>
    <property type="evidence" value="ECO:0007669"/>
    <property type="project" value="UniProtKB-SubCell"/>
</dbReference>
<dbReference type="Pfam" id="PF00884">
    <property type="entry name" value="Sulfatase"/>
    <property type="match status" value="1"/>
</dbReference>
<keyword evidence="5 7" id="KW-1133">Transmembrane helix</keyword>
<feature type="transmembrane region" description="Helical" evidence="7">
    <location>
        <begin position="49"/>
        <end position="70"/>
    </location>
</feature>
<feature type="transmembrane region" description="Helical" evidence="7">
    <location>
        <begin position="474"/>
        <end position="502"/>
    </location>
</feature>
<dbReference type="AlphaFoldDB" id="A0A0R2MRH8"/>
<accession>A0A0R2MRH8</accession>
<dbReference type="InterPro" id="IPR050448">
    <property type="entry name" value="OpgB/LTA_synthase_biosynth"/>
</dbReference>
<evidence type="ECO:0000256" key="4">
    <source>
        <dbReference type="ARBA" id="ARBA00022692"/>
    </source>
</evidence>
<dbReference type="PANTHER" id="PTHR47371:SF3">
    <property type="entry name" value="PHOSPHOGLYCEROL TRANSFERASE I"/>
    <property type="match status" value="1"/>
</dbReference>
<feature type="domain" description="Sulfatase N-terminal" evidence="8">
    <location>
        <begin position="616"/>
        <end position="898"/>
    </location>
</feature>
<comment type="caution">
    <text evidence="9">The sequence shown here is derived from an EMBL/GenBank/DDBJ whole genome shotgun (WGS) entry which is preliminary data.</text>
</comment>
<feature type="transmembrane region" description="Helical" evidence="7">
    <location>
        <begin position="12"/>
        <end position="29"/>
    </location>
</feature>
<reference evidence="9 10" key="1">
    <citation type="journal article" date="2015" name="Genome Announc.">
        <title>Expanding the biotechnology potential of lactobacilli through comparative genomics of 213 strains and associated genera.</title>
        <authorList>
            <person name="Sun Z."/>
            <person name="Harris H.M."/>
            <person name="McCann A."/>
            <person name="Guo C."/>
            <person name="Argimon S."/>
            <person name="Zhang W."/>
            <person name="Yang X."/>
            <person name="Jeffery I.B."/>
            <person name="Cooney J.C."/>
            <person name="Kagawa T.F."/>
            <person name="Liu W."/>
            <person name="Song Y."/>
            <person name="Salvetti E."/>
            <person name="Wrobel A."/>
            <person name="Rasinkangas P."/>
            <person name="Parkhill J."/>
            <person name="Rea M.C."/>
            <person name="O'Sullivan O."/>
            <person name="Ritari J."/>
            <person name="Douillard F.P."/>
            <person name="Paul Ross R."/>
            <person name="Yang R."/>
            <person name="Briner A.E."/>
            <person name="Felis G.E."/>
            <person name="de Vos W.M."/>
            <person name="Barrangou R."/>
            <person name="Klaenhammer T.R."/>
            <person name="Caufield P.W."/>
            <person name="Cui Y."/>
            <person name="Zhang H."/>
            <person name="O'Toole P.W."/>
        </authorList>
    </citation>
    <scope>NUCLEOTIDE SEQUENCE [LARGE SCALE GENOMIC DNA]</scope>
    <source>
        <strain evidence="9 10">DSM 24301</strain>
    </source>
</reference>
<feature type="transmembrane region" description="Helical" evidence="7">
    <location>
        <begin position="514"/>
        <end position="534"/>
    </location>
</feature>
<evidence type="ECO:0000313" key="9">
    <source>
        <dbReference type="EMBL" id="KRO16223.1"/>
    </source>
</evidence>
<evidence type="ECO:0000256" key="6">
    <source>
        <dbReference type="ARBA" id="ARBA00023136"/>
    </source>
</evidence>
<evidence type="ECO:0000259" key="8">
    <source>
        <dbReference type="Pfam" id="PF00884"/>
    </source>
</evidence>
<feature type="transmembrane region" description="Helical" evidence="7">
    <location>
        <begin position="146"/>
        <end position="162"/>
    </location>
</feature>
<dbReference type="InterPro" id="IPR000917">
    <property type="entry name" value="Sulfatase_N"/>
</dbReference>
<dbReference type="STRING" id="1293598.IV56_GL001712"/>
<name>A0A0R2MRH8_9LACO</name>
<evidence type="ECO:0000256" key="7">
    <source>
        <dbReference type="SAM" id="Phobius"/>
    </source>
</evidence>
<dbReference type="RefSeq" id="WP_056993113.1">
    <property type="nucleotide sequence ID" value="NZ_JQCE01000045.1"/>
</dbReference>
<keyword evidence="10" id="KW-1185">Reference proteome</keyword>
<feature type="transmembrane region" description="Helical" evidence="7">
    <location>
        <begin position="406"/>
        <end position="427"/>
    </location>
</feature>
<keyword evidence="4 7" id="KW-0812">Transmembrane</keyword>
<feature type="transmembrane region" description="Helical" evidence="7">
    <location>
        <begin position="434"/>
        <end position="454"/>
    </location>
</feature>
<protein>
    <recommendedName>
        <fullName evidence="8">Sulfatase N-terminal domain-containing protein</fullName>
    </recommendedName>
</protein>
<evidence type="ECO:0000256" key="3">
    <source>
        <dbReference type="ARBA" id="ARBA00022475"/>
    </source>
</evidence>
<feature type="transmembrane region" description="Helical" evidence="7">
    <location>
        <begin position="168"/>
        <end position="186"/>
    </location>
</feature>
<evidence type="ECO:0000256" key="1">
    <source>
        <dbReference type="ARBA" id="ARBA00004651"/>
    </source>
</evidence>
<keyword evidence="6 7" id="KW-0472">Membrane</keyword>
<dbReference type="EMBL" id="JQCE01000045">
    <property type="protein sequence ID" value="KRO16223.1"/>
    <property type="molecule type" value="Genomic_DNA"/>
</dbReference>
<organism evidence="9 10">
    <name type="scientific">Lacticaseibacillus saniviri JCM 17471 = DSM 24301</name>
    <dbReference type="NCBI Taxonomy" id="1293598"/>
    <lineage>
        <taxon>Bacteria</taxon>
        <taxon>Bacillati</taxon>
        <taxon>Bacillota</taxon>
        <taxon>Bacilli</taxon>
        <taxon>Lactobacillales</taxon>
        <taxon>Lactobacillaceae</taxon>
        <taxon>Lacticaseibacillus</taxon>
    </lineage>
</organism>
<dbReference type="Proteomes" id="UP000050969">
    <property type="component" value="Unassembled WGS sequence"/>
</dbReference>
<evidence type="ECO:0000256" key="5">
    <source>
        <dbReference type="ARBA" id="ARBA00022989"/>
    </source>
</evidence>
<keyword evidence="3" id="KW-1003">Cell membrane</keyword>
<sequence length="986" mass="110450">MRKINFKAGLNLIPTAIFALIFGLSFWFFGSDGAWVKLVSATTITKTWLFMNGLKYVLNVGFVTGWLWLLHTRRELSFGATIRIWLTVWLGGMLTLFVAVVLNDQLWSQDFYNMVFLMTRNTWPLLTGTILGSLMQPYVRRWPHDGRFWLALVPLLSLPILAGQDVFGFGAGLSLTAVLVYWLIASDAEETPRLTWRALLWTGIGLLGVLLFAWINTTRSGSLAQATRWLSALSPLTVVPAAWLAQQLTRLQHKWHLPEPSVSLRLSLLVMLLAMSPGKFVGFTKALLTELFHADQVTGRSWYLPATFVAWLGVLLIAIVAVLIAKMTRVWRNTVNDDRPLDVALTQIATAPKQFLSYLWQQYQRPLMAGTILFATQVASSLLMNQDFKTVENLVNVNNNIFSSTIMTNFPQMLAGTLVLAMAYWVLLGLTNRYWFSLLLVSLSTLTFAVANLLKLADRNEPILPSDLAELKSLPALINMVGTGMFVAMIVVVVVLIGGLIYLDHRSQSAKQPWWQRLLKIAVGAAMIASLGFLHHTGSMGANVLRTLGVEVNATSLKLYAQSNGPVLQFASQLDVTTMAKPAGYSEATMKKLIKKYQKRAKTINRTRDNQLKDLTVVFNLSESFSDPANIPGLKLNKDPIPTIRALKKETTAGSMLSFGYGGGTANMEYMTLTGMSLGNFDTTLRIPYTQLVTKQKVAPTIGSYFDYDSAIHPYRGGFYNRPAVYKKFDFNKFAYLGSKYTIYDQKRMGQSPYLSDATAYDNALHQINARKGGQFMNLISIQNHMPFDKDLYPDHDYTVSGTGFDASKKASIEHYTQGLAYTDAAVKQFKHEIDQIKKPIIWVFYGDHLAALFNTPNQVDLHATDYFVYANKYAREHGAVKKLTKKTTYVSPNDFPALAAAQGGAKVDPIMALLSDVQTKLPVQWDKVDNAQDDPTVGTRFITQTGQEETYDKLSRSQKRVFRDYQLLQYDITAGKQYALKLDKK</sequence>
<feature type="transmembrane region" description="Helical" evidence="7">
    <location>
        <begin position="227"/>
        <end position="245"/>
    </location>
</feature>
<dbReference type="CDD" id="cd16015">
    <property type="entry name" value="LTA_synthase"/>
    <property type="match status" value="1"/>
</dbReference>
<evidence type="ECO:0000313" key="10">
    <source>
        <dbReference type="Proteomes" id="UP000050969"/>
    </source>
</evidence>
<evidence type="ECO:0000256" key="2">
    <source>
        <dbReference type="ARBA" id="ARBA00004936"/>
    </source>
</evidence>
<comment type="pathway">
    <text evidence="2">Cell wall biogenesis; lipoteichoic acid biosynthesis.</text>
</comment>
<gene>
    <name evidence="9" type="ORF">IV56_GL001712</name>
</gene>
<feature type="transmembrane region" description="Helical" evidence="7">
    <location>
        <begin position="367"/>
        <end position="386"/>
    </location>
</feature>
<dbReference type="InterPro" id="IPR017850">
    <property type="entry name" value="Alkaline_phosphatase_core_sf"/>
</dbReference>
<feature type="transmembrane region" description="Helical" evidence="7">
    <location>
        <begin position="82"/>
        <end position="102"/>
    </location>
</feature>